<dbReference type="InterPro" id="IPR033270">
    <property type="entry name" value="VPRBP/DCAF1"/>
</dbReference>
<dbReference type="SUPFAM" id="SSF48371">
    <property type="entry name" value="ARM repeat"/>
    <property type="match status" value="1"/>
</dbReference>
<evidence type="ECO:0000256" key="1">
    <source>
        <dbReference type="ARBA" id="ARBA00004123"/>
    </source>
</evidence>
<dbReference type="PROSITE" id="PS50896">
    <property type="entry name" value="LISH"/>
    <property type="match status" value="1"/>
</dbReference>
<accession>A0A9Q0RQA4</accession>
<dbReference type="InterPro" id="IPR015943">
    <property type="entry name" value="WD40/YVTN_repeat-like_dom_sf"/>
</dbReference>
<evidence type="ECO:0000256" key="5">
    <source>
        <dbReference type="ARBA" id="ARBA00023242"/>
    </source>
</evidence>
<organism evidence="6 7">
    <name type="scientific">Blomia tropicalis</name>
    <name type="common">Mite</name>
    <dbReference type="NCBI Taxonomy" id="40697"/>
    <lineage>
        <taxon>Eukaryota</taxon>
        <taxon>Metazoa</taxon>
        <taxon>Ecdysozoa</taxon>
        <taxon>Arthropoda</taxon>
        <taxon>Chelicerata</taxon>
        <taxon>Arachnida</taxon>
        <taxon>Acari</taxon>
        <taxon>Acariformes</taxon>
        <taxon>Sarcoptiformes</taxon>
        <taxon>Astigmata</taxon>
        <taxon>Glycyphagoidea</taxon>
        <taxon>Echimyopodidae</taxon>
        <taxon>Blomia</taxon>
    </lineage>
</organism>
<comment type="caution">
    <text evidence="6">The sequence shown here is derived from an EMBL/GenBank/DDBJ whole genome shotgun (WGS) entry which is preliminary data.</text>
</comment>
<dbReference type="InterPro" id="IPR036322">
    <property type="entry name" value="WD40_repeat_dom_sf"/>
</dbReference>
<dbReference type="PANTHER" id="PTHR13129:SF4">
    <property type="entry name" value="DDB1- AND CUL4-ASSOCIATED FACTOR 1"/>
    <property type="match status" value="1"/>
</dbReference>
<dbReference type="GO" id="GO:0016567">
    <property type="term" value="P:protein ubiquitination"/>
    <property type="evidence" value="ECO:0007669"/>
    <property type="project" value="InterPro"/>
</dbReference>
<dbReference type="PANTHER" id="PTHR13129">
    <property type="entry name" value="VPRBP PROTEIN-RELATED"/>
    <property type="match status" value="1"/>
</dbReference>
<dbReference type="OMA" id="NFHESAR"/>
<evidence type="ECO:0008006" key="8">
    <source>
        <dbReference type="Google" id="ProtNLM"/>
    </source>
</evidence>
<keyword evidence="4" id="KW-0833">Ubl conjugation pathway</keyword>
<evidence type="ECO:0000313" key="7">
    <source>
        <dbReference type="Proteomes" id="UP001142055"/>
    </source>
</evidence>
<sequence length="1322" mass="150992">MESEVLPTPSKSSHELLTDYLREWKFAVTNEEIIGILEKICELVEKETVLYYKMDPDPFDDRHPSRSKPGCTFGPLLKSLFKDDDFMNRLVNNYLMDRDNFKLQITSCRLVLNILPGLETSVVFEDTEGLLDRLLSWARNSPEPLQSYATGLLAAAMDVQDIAAQSKEQNSQLLPIMLKRLKNLIESSRKEFEVNTIETKLPEENNVVRNDIVQCSPFKRRRISSPVNVDACSNSSWADMEHLMIGSSKIYPLDDVVSQRFIYQYLTSLGVYQDLLSFIFEHNVLSLILSTIEISKETNVRLAFDALKYLASLLCHKKFALEFVNSSGIQCLLKVNRQSVAGNGVSYCLNCIAYHDDVMEKICFLPGSILKDLVSYALWLIETSHDSSRSNAMIFFSLSFSYRAFLELFDHQDGLRKILNELSMIDLFSNSPTYTEDEIFTKRQYAKHICFALKRYFEAHLIIKTHSMLGNNPNSQWARLISTNVPAYKPMNFDYELFMEHVEALLHLMPARAQWEPVNQFTRHGAAKLLIQYISMSYDWNFTGKADAVRSALDVFVVCSVNSKFQTILCESFKIDPVDDHPTVGMRIILAAASGEIVNDPDCQRSALRIICNCVCGPTITNRQSINRLTINTVNSNPSTSTPARKKTMKGNEDVMIKVWNCVRFNNGIMRLINLLMTKTPITDADSIRTLSCKALVGLARSDTVRQVIGKLPLFTNGQIQVLMKEPILQDKRSEHIKFCKYCIELIESVTGSMITTHNIETSVGNLNKAEVITQTQIVFNEKQLLQLIYTHLVQEGLKKTAQTLAEEGDLSDFISNQVMNNSNFKFSTPPRSNISRVSRQIPILSQNSNQFTPQVNNNLNNHQTSTSFSQTSTINSSVAPIRINRTASNRVNRLNSSTNNASSNQSSIINRRQSFHLMNSPMTKRKTDFNSNTISLNSIVSDYLRKQHALCKNPVVTCPPFDLYKPHRCPEPRNRNLASVNITSRIFNRQIFPPYGGMGGSKMDRRFIYSRFRPCRSLRCFDQTNFYCCAFSHTRNWLFVGTDAGEVHKFNYLTGEIETTFSCNEMIMSSIEPSWDDKLLLTSNQWEHSSSILWSVTDTLDDKFVFDNDDHVEFGKLSQDKVVGTCQFVAHLYDINVCQLVRTFDNEDFSNKYISNIATFHPSDNLILNDGVLWDVRDDKPVHKFDKFNQSINGVFHPNGQEIISNSEIWDIKTFKLLQTIPALNQSHIKFNKNGDIIYAVYEDDVANQIDEKMYYGTSFRTFDGRDYSSIATIDVKKNISALAIDPRDCFIAIIENQYNRLIKSNSKTFFIKLRCNHQLL</sequence>
<dbReference type="InterPro" id="IPR016024">
    <property type="entry name" value="ARM-type_fold"/>
</dbReference>
<comment type="pathway">
    <text evidence="2">Protein modification; protein ubiquitination.</text>
</comment>
<dbReference type="InterPro" id="IPR006594">
    <property type="entry name" value="LisH"/>
</dbReference>
<dbReference type="GO" id="GO:0005634">
    <property type="term" value="C:nucleus"/>
    <property type="evidence" value="ECO:0007669"/>
    <property type="project" value="UniProtKB-SubCell"/>
</dbReference>
<dbReference type="SMART" id="SM00667">
    <property type="entry name" value="LisH"/>
    <property type="match status" value="1"/>
</dbReference>
<dbReference type="Proteomes" id="UP001142055">
    <property type="component" value="Chromosome 1"/>
</dbReference>
<evidence type="ECO:0000256" key="2">
    <source>
        <dbReference type="ARBA" id="ARBA00004906"/>
    </source>
</evidence>
<dbReference type="GO" id="GO:0080008">
    <property type="term" value="C:Cul4-RING E3 ubiquitin ligase complex"/>
    <property type="evidence" value="ECO:0007669"/>
    <property type="project" value="TreeGrafter"/>
</dbReference>
<comment type="similarity">
    <text evidence="3">Belongs to the VPRBP/DCAF1 family.</text>
</comment>
<reference evidence="6" key="1">
    <citation type="submission" date="2022-12" db="EMBL/GenBank/DDBJ databases">
        <title>Genome assemblies of Blomia tropicalis.</title>
        <authorList>
            <person name="Cui Y."/>
        </authorList>
    </citation>
    <scope>NUCLEOTIDE SEQUENCE</scope>
    <source>
        <tissue evidence="6">Adult mites</tissue>
    </source>
</reference>
<evidence type="ECO:0000256" key="4">
    <source>
        <dbReference type="ARBA" id="ARBA00022786"/>
    </source>
</evidence>
<dbReference type="EMBL" id="JAPWDV010000001">
    <property type="protein sequence ID" value="KAJ6222415.1"/>
    <property type="molecule type" value="Genomic_DNA"/>
</dbReference>
<evidence type="ECO:0000256" key="3">
    <source>
        <dbReference type="ARBA" id="ARBA00008845"/>
    </source>
</evidence>
<gene>
    <name evidence="6" type="ORF">RDWZM_000960</name>
</gene>
<proteinExistence type="inferred from homology"/>
<keyword evidence="7" id="KW-1185">Reference proteome</keyword>
<protein>
    <recommendedName>
        <fullName evidence="8">VPRBP-like protein</fullName>
    </recommendedName>
</protein>
<dbReference type="Gene3D" id="2.130.10.10">
    <property type="entry name" value="YVTN repeat-like/Quinoprotein amine dehydrogenase"/>
    <property type="match status" value="1"/>
</dbReference>
<comment type="subcellular location">
    <subcellularLocation>
        <location evidence="1">Nucleus</location>
    </subcellularLocation>
</comment>
<keyword evidence="5" id="KW-0539">Nucleus</keyword>
<name>A0A9Q0RQA4_BLOTA</name>
<dbReference type="SUPFAM" id="SSF50978">
    <property type="entry name" value="WD40 repeat-like"/>
    <property type="match status" value="1"/>
</dbReference>
<evidence type="ECO:0000313" key="6">
    <source>
        <dbReference type="EMBL" id="KAJ6222415.1"/>
    </source>
</evidence>